<evidence type="ECO:0000313" key="4">
    <source>
        <dbReference type="Proteomes" id="UP001142489"/>
    </source>
</evidence>
<dbReference type="InterPro" id="IPR003961">
    <property type="entry name" value="FN3_dom"/>
</dbReference>
<dbReference type="SMART" id="SM00060">
    <property type="entry name" value="FN3"/>
    <property type="match status" value="1"/>
</dbReference>
<dbReference type="PANTHER" id="PTHR32430">
    <property type="entry name" value="FIBRONECTIN TYPE III DOMAIN-CONTAINING PROTEIN 8"/>
    <property type="match status" value="1"/>
</dbReference>
<dbReference type="OrthoDB" id="9448151at2759"/>
<feature type="compositionally biased region" description="Polar residues" evidence="1">
    <location>
        <begin position="81"/>
        <end position="91"/>
    </location>
</feature>
<evidence type="ECO:0000256" key="1">
    <source>
        <dbReference type="SAM" id="MobiDB-lite"/>
    </source>
</evidence>
<organism evidence="3 4">
    <name type="scientific">Phrynocephalus forsythii</name>
    <dbReference type="NCBI Taxonomy" id="171643"/>
    <lineage>
        <taxon>Eukaryota</taxon>
        <taxon>Metazoa</taxon>
        <taxon>Chordata</taxon>
        <taxon>Craniata</taxon>
        <taxon>Vertebrata</taxon>
        <taxon>Euteleostomi</taxon>
        <taxon>Lepidosauria</taxon>
        <taxon>Squamata</taxon>
        <taxon>Bifurcata</taxon>
        <taxon>Unidentata</taxon>
        <taxon>Episquamata</taxon>
        <taxon>Toxicofera</taxon>
        <taxon>Iguania</taxon>
        <taxon>Acrodonta</taxon>
        <taxon>Agamidae</taxon>
        <taxon>Agaminae</taxon>
        <taxon>Phrynocephalus</taxon>
    </lineage>
</organism>
<feature type="region of interest" description="Disordered" evidence="1">
    <location>
        <begin position="51"/>
        <end position="93"/>
    </location>
</feature>
<dbReference type="Gene3D" id="2.60.40.10">
    <property type="entry name" value="Immunoglobulins"/>
    <property type="match status" value="1"/>
</dbReference>
<dbReference type="Pfam" id="PF00041">
    <property type="entry name" value="fn3"/>
    <property type="match status" value="1"/>
</dbReference>
<dbReference type="InterPro" id="IPR036116">
    <property type="entry name" value="FN3_sf"/>
</dbReference>
<reference evidence="3" key="1">
    <citation type="journal article" date="2023" name="DNA Res.">
        <title>Chromosome-level genome assembly of Phrynocephalus forsythii using third-generation DNA sequencing and Hi-C analysis.</title>
        <authorList>
            <person name="Qi Y."/>
            <person name="Zhao W."/>
            <person name="Zhao Y."/>
            <person name="Niu C."/>
            <person name="Cao S."/>
            <person name="Zhang Y."/>
        </authorList>
    </citation>
    <scope>NUCLEOTIDE SEQUENCE</scope>
    <source>
        <tissue evidence="3">Muscle</tissue>
    </source>
</reference>
<dbReference type="EMBL" id="JAPFRF010000023">
    <property type="protein sequence ID" value="KAJ7304136.1"/>
    <property type="molecule type" value="Genomic_DNA"/>
</dbReference>
<name>A0A9Q1AQR0_9SAUR</name>
<feature type="domain" description="Fibronectin type-III" evidence="2">
    <location>
        <begin position="98"/>
        <end position="192"/>
    </location>
</feature>
<protein>
    <recommendedName>
        <fullName evidence="2">Fibronectin type-III domain-containing protein</fullName>
    </recommendedName>
</protein>
<proteinExistence type="predicted"/>
<gene>
    <name evidence="3" type="ORF">JRQ81_011663</name>
</gene>
<dbReference type="SUPFAM" id="SSF49265">
    <property type="entry name" value="Fibronectin type III"/>
    <property type="match status" value="1"/>
</dbReference>
<dbReference type="CDD" id="cd00063">
    <property type="entry name" value="FN3"/>
    <property type="match status" value="1"/>
</dbReference>
<evidence type="ECO:0000313" key="3">
    <source>
        <dbReference type="EMBL" id="KAJ7304136.1"/>
    </source>
</evidence>
<keyword evidence="4" id="KW-1185">Reference proteome</keyword>
<comment type="caution">
    <text evidence="3">The sequence shown here is derived from an EMBL/GenBank/DDBJ whole genome shotgun (WGS) entry which is preliminary data.</text>
</comment>
<evidence type="ECO:0000259" key="2">
    <source>
        <dbReference type="PROSITE" id="PS50853"/>
    </source>
</evidence>
<dbReference type="AlphaFoldDB" id="A0A9Q1AQR0"/>
<dbReference type="PROSITE" id="PS50853">
    <property type="entry name" value="FN3"/>
    <property type="match status" value="1"/>
</dbReference>
<dbReference type="Proteomes" id="UP001142489">
    <property type="component" value="Unassembled WGS sequence"/>
</dbReference>
<dbReference type="PANTHER" id="PTHR32430:SF1">
    <property type="entry name" value="FIBRONECTIN TYPE III DOMAIN-CONTAINING PROTEIN 8"/>
    <property type="match status" value="1"/>
</dbReference>
<dbReference type="InterPro" id="IPR013783">
    <property type="entry name" value="Ig-like_fold"/>
</dbReference>
<sequence length="223" mass="24636">MATMLSFPVLRHPVGDVALEVQEIHHQPSYAPKRSLIKSCFSKGLTSLPLENEKNARKSPPSRPKRSSNSSVPVDLDMSDGETSVSDSGSESPVCVELPLQPFIHEHTVSSITAQISWTGPCNGELVSFYELQLQEARLDGQGKDIHWFCSQTEQHLENLTPDTEYLIRVRALNVAGAGKWSAPYKFGTLPPVPGMPLDPSPIIVTVRRRRKSQKKTIFIPGP</sequence>
<accession>A0A9Q1AQR0</accession>